<dbReference type="Pfam" id="PF04768">
    <property type="entry name" value="NAT"/>
    <property type="match status" value="1"/>
</dbReference>
<keyword evidence="18" id="KW-1185">Reference proteome</keyword>
<dbReference type="OrthoDB" id="5585968at2759"/>
<feature type="domain" description="N-acetyltransferase" evidence="16">
    <location>
        <begin position="425"/>
        <end position="588"/>
    </location>
</feature>
<dbReference type="InterPro" id="IPR036393">
    <property type="entry name" value="AceGlu_kinase-like_sf"/>
</dbReference>
<keyword evidence="8 15" id="KW-0808">Transferase</keyword>
<evidence type="ECO:0000256" key="5">
    <source>
        <dbReference type="ARBA" id="ARBA00012697"/>
    </source>
</evidence>
<keyword evidence="9" id="KW-0809">Transit peptide</keyword>
<dbReference type="Gene3D" id="3.40.1160.10">
    <property type="entry name" value="Acetylglutamate kinase-like"/>
    <property type="match status" value="1"/>
</dbReference>
<dbReference type="GeneID" id="19117012"/>
<dbReference type="KEGG" id="bcom:BAUCODRAFT_76280"/>
<dbReference type="GO" id="GO:0006526">
    <property type="term" value="P:L-arginine biosynthetic process"/>
    <property type="evidence" value="ECO:0007669"/>
    <property type="project" value="UniProtKB-UniPathway"/>
</dbReference>
<dbReference type="PIRSF" id="PIRSF007892">
    <property type="entry name" value="NAGS_fungal"/>
    <property type="match status" value="1"/>
</dbReference>
<gene>
    <name evidence="17" type="ORF">BAUCODRAFT_76280</name>
</gene>
<evidence type="ECO:0000256" key="9">
    <source>
        <dbReference type="ARBA" id="ARBA00022946"/>
    </source>
</evidence>
<evidence type="ECO:0000313" key="17">
    <source>
        <dbReference type="EMBL" id="EMC93355.1"/>
    </source>
</evidence>
<proteinExistence type="inferred from homology"/>
<keyword evidence="10 15" id="KW-0496">Mitochondrion</keyword>
<keyword evidence="7 15" id="KW-0028">Amino-acid biosynthesis</keyword>
<dbReference type="InterPro" id="IPR011190">
    <property type="entry name" value="GlcNAc_Synth_fun"/>
</dbReference>
<dbReference type="Proteomes" id="UP000011761">
    <property type="component" value="Unassembled WGS sequence"/>
</dbReference>
<dbReference type="eggNOG" id="KOG2436">
    <property type="taxonomic scope" value="Eukaryota"/>
</dbReference>
<evidence type="ECO:0000256" key="13">
    <source>
        <dbReference type="ARBA" id="ARBA00033251"/>
    </source>
</evidence>
<reference evidence="17 18" key="1">
    <citation type="journal article" date="2012" name="PLoS Pathog.">
        <title>Diverse lifestyles and strategies of plant pathogenesis encoded in the genomes of eighteen Dothideomycetes fungi.</title>
        <authorList>
            <person name="Ohm R.A."/>
            <person name="Feau N."/>
            <person name="Henrissat B."/>
            <person name="Schoch C.L."/>
            <person name="Horwitz B.A."/>
            <person name="Barry K.W."/>
            <person name="Condon B.J."/>
            <person name="Copeland A.C."/>
            <person name="Dhillon B."/>
            <person name="Glaser F."/>
            <person name="Hesse C.N."/>
            <person name="Kosti I."/>
            <person name="LaButti K."/>
            <person name="Lindquist E.A."/>
            <person name="Lucas S."/>
            <person name="Salamov A.A."/>
            <person name="Bradshaw R.E."/>
            <person name="Ciuffetti L."/>
            <person name="Hamelin R.C."/>
            <person name="Kema G.H.J."/>
            <person name="Lawrence C."/>
            <person name="Scott J.A."/>
            <person name="Spatafora J.W."/>
            <person name="Turgeon B.G."/>
            <person name="de Wit P.J.G.M."/>
            <person name="Zhong S."/>
            <person name="Goodwin S.B."/>
            <person name="Grigoriev I.V."/>
        </authorList>
    </citation>
    <scope>NUCLEOTIDE SEQUENCE [LARGE SCALE GENOMIC DNA]</scope>
    <source>
        <strain evidence="17 18">UAMH 10762</strain>
    </source>
</reference>
<evidence type="ECO:0000256" key="7">
    <source>
        <dbReference type="ARBA" id="ARBA00022605"/>
    </source>
</evidence>
<evidence type="ECO:0000256" key="3">
    <source>
        <dbReference type="ARBA" id="ARBA00004925"/>
    </source>
</evidence>
<dbReference type="EMBL" id="KB445560">
    <property type="protein sequence ID" value="EMC93355.1"/>
    <property type="molecule type" value="Genomic_DNA"/>
</dbReference>
<name>M2N3Q5_BAUPA</name>
<comment type="subcellular location">
    <subcellularLocation>
        <location evidence="2 15">Mitochondrion</location>
    </subcellularLocation>
</comment>
<evidence type="ECO:0000256" key="12">
    <source>
        <dbReference type="ARBA" id="ARBA00030346"/>
    </source>
</evidence>
<evidence type="ECO:0000256" key="2">
    <source>
        <dbReference type="ARBA" id="ARBA00004173"/>
    </source>
</evidence>
<comment type="catalytic activity">
    <reaction evidence="14 15">
        <text>L-glutamate + acetyl-CoA = N-acetyl-L-glutamate + CoA + H(+)</text>
        <dbReference type="Rhea" id="RHEA:24292"/>
        <dbReference type="ChEBI" id="CHEBI:15378"/>
        <dbReference type="ChEBI" id="CHEBI:29985"/>
        <dbReference type="ChEBI" id="CHEBI:44337"/>
        <dbReference type="ChEBI" id="CHEBI:57287"/>
        <dbReference type="ChEBI" id="CHEBI:57288"/>
        <dbReference type="EC" id="2.3.1.1"/>
    </reaction>
</comment>
<comment type="pathway">
    <text evidence="3 15">Amino-acid biosynthesis; L-arginine biosynthesis; N(2)-acetyl-L-ornithine from L-glutamate: step 1/4.</text>
</comment>
<evidence type="ECO:0000313" key="18">
    <source>
        <dbReference type="Proteomes" id="UP000011761"/>
    </source>
</evidence>
<dbReference type="PROSITE" id="PS51731">
    <property type="entry name" value="GNAT_NAGS"/>
    <property type="match status" value="1"/>
</dbReference>
<dbReference type="GO" id="GO:0006592">
    <property type="term" value="P:ornithine biosynthetic process"/>
    <property type="evidence" value="ECO:0007669"/>
    <property type="project" value="TreeGrafter"/>
</dbReference>
<dbReference type="Gene3D" id="3.40.630.30">
    <property type="match status" value="1"/>
</dbReference>
<comment type="similarity">
    <text evidence="4 15">Belongs to the acetyltransferase family.</text>
</comment>
<dbReference type="RefSeq" id="XP_007679393.1">
    <property type="nucleotide sequence ID" value="XM_007681203.1"/>
</dbReference>
<dbReference type="HOGENOM" id="CLU_013088_0_0_1"/>
<dbReference type="STRING" id="717646.M2N3Q5"/>
<evidence type="ECO:0000256" key="1">
    <source>
        <dbReference type="ARBA" id="ARBA00002294"/>
    </source>
</evidence>
<evidence type="ECO:0000259" key="16">
    <source>
        <dbReference type="PROSITE" id="PS51731"/>
    </source>
</evidence>
<sequence length="597" mass="64796">MDVLSANATKRDAKQYLSRFKRVKTPHTGKTEGANSSVEEPSILRRQQASLDRLGVNLGGLYAPARAIAETPVFERSEKLRQNTVPNQQALHVAIVCLRAPQTLSDPVLDGVATTLSQLVKLDTRIVLVLELGSEGTYMGAREQRKTLAAQAERLLAAIKKHSREASRFVTGALETTEKGSTKLVLPQLIMEPLKRGVIPIVPGLAHTPSGQLTKVDVADVMAALTEGIAGGKGAGHTEGRQADTEASIDRIILLDAAGGVPSKVRSDNAHVFINLEQEYNDIQKELADYETWADGISSPNMYDQHKANLRMLKRCLAMLPSASSALIISPHEAAASSQATDAAEAAIGAGTRRQKNTLIHNLLTNKPMVSSSLPTARLTTTAGIAGEGAPAAPTAATLVKTGMPVAIIPAADRVDGWTAPPHGHSSFELDRDPRVDFPRLVHLIEDSFRRRLNVKHYIDRVRQRTAGLIVAGEYEGGAIFTWERPPASSTGQRLVPYLDKFAVLQTSQGSSGVADILFQSMVRTCFPNGVCWRSRDNNPVNKWYFERAAGSWKIPGSGWTMFWTGEGVVDDKQRWQDYVGVCKSVVPSWADGKRPD</sequence>
<dbReference type="UniPathway" id="UPA00068">
    <property type="reaction ID" value="UER00106"/>
</dbReference>
<dbReference type="OMA" id="NAMVRDC"/>
<dbReference type="PANTHER" id="PTHR23342">
    <property type="entry name" value="N-ACETYLGLUTAMATE SYNTHASE"/>
    <property type="match status" value="1"/>
</dbReference>
<dbReference type="GO" id="GO:0005759">
    <property type="term" value="C:mitochondrial matrix"/>
    <property type="evidence" value="ECO:0007669"/>
    <property type="project" value="TreeGrafter"/>
</dbReference>
<comment type="function">
    <text evidence="1 15">N-acetylglutamate synthase involved in arginine biosynthesis.</text>
</comment>
<organism evidence="17 18">
    <name type="scientific">Baudoinia panamericana (strain UAMH 10762)</name>
    <name type="common">Angels' share fungus</name>
    <name type="synonym">Baudoinia compniacensis (strain UAMH 10762)</name>
    <dbReference type="NCBI Taxonomy" id="717646"/>
    <lineage>
        <taxon>Eukaryota</taxon>
        <taxon>Fungi</taxon>
        <taxon>Dikarya</taxon>
        <taxon>Ascomycota</taxon>
        <taxon>Pezizomycotina</taxon>
        <taxon>Dothideomycetes</taxon>
        <taxon>Dothideomycetidae</taxon>
        <taxon>Mycosphaerellales</taxon>
        <taxon>Teratosphaeriaceae</taxon>
        <taxon>Baudoinia</taxon>
    </lineage>
</organism>
<protein>
    <recommendedName>
        <fullName evidence="6 15">Amino-acid acetyltransferase, mitochondrial</fullName>
        <ecNumber evidence="5 15">2.3.1.1</ecNumber>
    </recommendedName>
    <alternativeName>
        <fullName evidence="12 15">Glutamate N-acetyltransferase</fullName>
    </alternativeName>
    <alternativeName>
        <fullName evidence="13 15">N-acetylglutamate synthase</fullName>
    </alternativeName>
</protein>
<dbReference type="FunFam" id="3.40.630.30:FF:000049">
    <property type="entry name" value="Amino-acid acetyltransferase, mitochondrial"/>
    <property type="match status" value="1"/>
</dbReference>
<evidence type="ECO:0000256" key="6">
    <source>
        <dbReference type="ARBA" id="ARBA00018802"/>
    </source>
</evidence>
<keyword evidence="11 15" id="KW-0012">Acyltransferase</keyword>
<accession>M2N3Q5</accession>
<evidence type="ECO:0000256" key="15">
    <source>
        <dbReference type="PIRNR" id="PIRNR007892"/>
    </source>
</evidence>
<dbReference type="InterPro" id="IPR006855">
    <property type="entry name" value="Vertebrate-like_GNAT_dom"/>
</dbReference>
<dbReference type="GO" id="GO:0004042">
    <property type="term" value="F:L-glutamate N-acetyltransferase activity"/>
    <property type="evidence" value="ECO:0007669"/>
    <property type="project" value="InterPro"/>
</dbReference>
<evidence type="ECO:0000256" key="14">
    <source>
        <dbReference type="ARBA" id="ARBA00048372"/>
    </source>
</evidence>
<dbReference type="EC" id="2.3.1.1" evidence="5 15"/>
<evidence type="ECO:0000256" key="4">
    <source>
        <dbReference type="ARBA" id="ARBA00008694"/>
    </source>
</evidence>
<dbReference type="PANTHER" id="PTHR23342:SF4">
    <property type="entry name" value="AMINO-ACID ACETYLTRANSFERASE, MITOCHONDRIAL"/>
    <property type="match status" value="1"/>
</dbReference>
<dbReference type="AlphaFoldDB" id="M2N3Q5"/>
<evidence type="ECO:0000256" key="11">
    <source>
        <dbReference type="ARBA" id="ARBA00023315"/>
    </source>
</evidence>
<evidence type="ECO:0000256" key="8">
    <source>
        <dbReference type="ARBA" id="ARBA00022679"/>
    </source>
</evidence>
<evidence type="ECO:0000256" key="10">
    <source>
        <dbReference type="ARBA" id="ARBA00023128"/>
    </source>
</evidence>